<dbReference type="GO" id="GO:0022627">
    <property type="term" value="C:cytosolic small ribosomal subunit"/>
    <property type="evidence" value="ECO:0007669"/>
    <property type="project" value="TreeGrafter"/>
</dbReference>
<organism evidence="7 8">
    <name type="scientific">Candidatus Gottesmanbacteria bacterium RIFCSPLOWO2_01_FULL_49_10</name>
    <dbReference type="NCBI Taxonomy" id="1798396"/>
    <lineage>
        <taxon>Bacteria</taxon>
        <taxon>Candidatus Gottesmaniibacteriota</taxon>
    </lineage>
</organism>
<dbReference type="Proteomes" id="UP000176409">
    <property type="component" value="Unassembled WGS sequence"/>
</dbReference>
<keyword evidence="4 6" id="KW-0689">Ribosomal protein</keyword>
<dbReference type="Gene3D" id="2.40.50.140">
    <property type="entry name" value="Nucleic acid-binding proteins"/>
    <property type="match status" value="1"/>
</dbReference>
<dbReference type="Pfam" id="PF00366">
    <property type="entry name" value="Ribosomal_S17"/>
    <property type="match status" value="1"/>
</dbReference>
<keyword evidence="2 6" id="KW-0699">rRNA-binding</keyword>
<dbReference type="InterPro" id="IPR000266">
    <property type="entry name" value="Ribosomal_uS17"/>
</dbReference>
<comment type="caution">
    <text evidence="7">The sequence shown here is derived from an EMBL/GenBank/DDBJ whole genome shotgun (WGS) entry which is preliminary data.</text>
</comment>
<dbReference type="PRINTS" id="PR00973">
    <property type="entry name" value="RIBOSOMALS17"/>
</dbReference>
<evidence type="ECO:0000313" key="7">
    <source>
        <dbReference type="EMBL" id="OGG29362.1"/>
    </source>
</evidence>
<evidence type="ECO:0000256" key="5">
    <source>
        <dbReference type="ARBA" id="ARBA00023274"/>
    </source>
</evidence>
<proteinExistence type="inferred from homology"/>
<gene>
    <name evidence="6" type="primary">rpsQ</name>
    <name evidence="7" type="ORF">A2973_02160</name>
</gene>
<reference evidence="7 8" key="1">
    <citation type="journal article" date="2016" name="Nat. Commun.">
        <title>Thousands of microbial genomes shed light on interconnected biogeochemical processes in an aquifer system.</title>
        <authorList>
            <person name="Anantharaman K."/>
            <person name="Brown C.T."/>
            <person name="Hug L.A."/>
            <person name="Sharon I."/>
            <person name="Castelle C.J."/>
            <person name="Probst A.J."/>
            <person name="Thomas B.C."/>
            <person name="Singh A."/>
            <person name="Wilkins M.J."/>
            <person name="Karaoz U."/>
            <person name="Brodie E.L."/>
            <person name="Williams K.H."/>
            <person name="Hubbard S.S."/>
            <person name="Banfield J.F."/>
        </authorList>
    </citation>
    <scope>NUCLEOTIDE SEQUENCE [LARGE SCALE GENOMIC DNA]</scope>
</reference>
<dbReference type="GO" id="GO:0003735">
    <property type="term" value="F:structural constituent of ribosome"/>
    <property type="evidence" value="ECO:0007669"/>
    <property type="project" value="InterPro"/>
</dbReference>
<dbReference type="EMBL" id="MFJZ01000047">
    <property type="protein sequence ID" value="OGG29362.1"/>
    <property type="molecule type" value="Genomic_DNA"/>
</dbReference>
<dbReference type="CDD" id="cd00364">
    <property type="entry name" value="Ribosomal_uS17"/>
    <property type="match status" value="1"/>
</dbReference>
<dbReference type="GO" id="GO:0019843">
    <property type="term" value="F:rRNA binding"/>
    <property type="evidence" value="ECO:0007669"/>
    <property type="project" value="UniProtKB-UniRule"/>
</dbReference>
<dbReference type="PANTHER" id="PTHR10744:SF1">
    <property type="entry name" value="SMALL RIBOSOMAL SUBUNIT PROTEIN US17M"/>
    <property type="match status" value="1"/>
</dbReference>
<evidence type="ECO:0000256" key="1">
    <source>
        <dbReference type="ARBA" id="ARBA00010254"/>
    </source>
</evidence>
<evidence type="ECO:0000256" key="6">
    <source>
        <dbReference type="HAMAP-Rule" id="MF_01345"/>
    </source>
</evidence>
<keyword evidence="3 6" id="KW-0694">RNA-binding</keyword>
<dbReference type="PANTHER" id="PTHR10744">
    <property type="entry name" value="40S RIBOSOMAL PROTEIN S11 FAMILY MEMBER"/>
    <property type="match status" value="1"/>
</dbReference>
<protein>
    <recommendedName>
        <fullName evidence="6">Small ribosomal subunit protein uS17</fullName>
    </recommendedName>
</protein>
<dbReference type="InterPro" id="IPR012340">
    <property type="entry name" value="NA-bd_OB-fold"/>
</dbReference>
<comment type="similarity">
    <text evidence="1 6">Belongs to the universal ribosomal protein uS17 family.</text>
</comment>
<evidence type="ECO:0000256" key="4">
    <source>
        <dbReference type="ARBA" id="ARBA00022980"/>
    </source>
</evidence>
<keyword evidence="5 6" id="KW-0687">Ribonucleoprotein</keyword>
<dbReference type="SUPFAM" id="SSF50249">
    <property type="entry name" value="Nucleic acid-binding proteins"/>
    <property type="match status" value="1"/>
</dbReference>
<evidence type="ECO:0000256" key="3">
    <source>
        <dbReference type="ARBA" id="ARBA00022884"/>
    </source>
</evidence>
<accession>A0A1F6AXY7</accession>
<dbReference type="GO" id="GO:0006412">
    <property type="term" value="P:translation"/>
    <property type="evidence" value="ECO:0007669"/>
    <property type="project" value="UniProtKB-UniRule"/>
</dbReference>
<name>A0A1F6AXY7_9BACT</name>
<comment type="subunit">
    <text evidence="6">Part of the 30S ribosomal subunit.</text>
</comment>
<dbReference type="STRING" id="1798396.A2973_02160"/>
<dbReference type="InterPro" id="IPR019984">
    <property type="entry name" value="Ribosomal_uS17_bact/chlr"/>
</dbReference>
<comment type="function">
    <text evidence="6">One of the primary rRNA binding proteins, it binds specifically to the 5'-end of 16S ribosomal RNA.</text>
</comment>
<evidence type="ECO:0000256" key="2">
    <source>
        <dbReference type="ARBA" id="ARBA00022730"/>
    </source>
</evidence>
<dbReference type="AlphaFoldDB" id="A0A1F6AXY7"/>
<dbReference type="HAMAP" id="MF_01345_B">
    <property type="entry name" value="Ribosomal_uS17_B"/>
    <property type="match status" value="1"/>
</dbReference>
<evidence type="ECO:0000313" key="8">
    <source>
        <dbReference type="Proteomes" id="UP000176409"/>
    </source>
</evidence>
<dbReference type="NCBIfam" id="NF004123">
    <property type="entry name" value="PRK05610.1"/>
    <property type="match status" value="1"/>
</dbReference>
<sequence length="90" mass="10356">MKHNSQITHVEHIKKRKTLVGVVRSTKMGKTVVVEVVTTFRHPIYKKATRKTKRYAVHNELPDIAQGDKVQIAQIKPMSKTKHFIIVSKL</sequence>